<proteinExistence type="inferred from homology"/>
<protein>
    <recommendedName>
        <fullName evidence="4">Aquaporin</fullName>
    </recommendedName>
</protein>
<dbReference type="PANTHER" id="PTHR19139">
    <property type="entry name" value="AQUAPORIN TRANSPORTER"/>
    <property type="match status" value="1"/>
</dbReference>
<keyword evidence="7" id="KW-0677">Repeat</keyword>
<dbReference type="FunFam" id="1.20.1080.10:FF:000009">
    <property type="entry name" value="aquaporin-4 isoform X1"/>
    <property type="match status" value="1"/>
</dbReference>
<feature type="transmembrane region" description="Helical" evidence="12">
    <location>
        <begin position="68"/>
        <end position="91"/>
    </location>
</feature>
<dbReference type="EMBL" id="GFDG01000530">
    <property type="protein sequence ID" value="JAV18269.1"/>
    <property type="molecule type" value="Transcribed_RNA"/>
</dbReference>
<dbReference type="PROSITE" id="PS00221">
    <property type="entry name" value="MIP"/>
    <property type="match status" value="1"/>
</dbReference>
<dbReference type="AlphaFoldDB" id="A0A1L8EI33"/>
<keyword evidence="8 12" id="KW-1133">Transmembrane helix</keyword>
<evidence type="ECO:0000256" key="11">
    <source>
        <dbReference type="RuleBase" id="RU000477"/>
    </source>
</evidence>
<dbReference type="SMR" id="A0A1L8EI33"/>
<dbReference type="InterPro" id="IPR022357">
    <property type="entry name" value="MIP_CS"/>
</dbReference>
<dbReference type="CDD" id="cd00333">
    <property type="entry name" value="MIP"/>
    <property type="match status" value="1"/>
</dbReference>
<dbReference type="PANTHER" id="PTHR19139:SF291">
    <property type="entry name" value="AQUAPORIN"/>
    <property type="match status" value="1"/>
</dbReference>
<evidence type="ECO:0000256" key="5">
    <source>
        <dbReference type="ARBA" id="ARBA00022448"/>
    </source>
</evidence>
<reference evidence="13" key="1">
    <citation type="submission" date="2017-01" db="EMBL/GenBank/DDBJ databases">
        <title>An insight into the sialome and mialome of the horn fly, Haematobia irritans.</title>
        <authorList>
            <person name="Breijo M."/>
            <person name="Boiani M."/>
            <person name="Ures X."/>
            <person name="Rocha S."/>
            <person name="Sequeira M."/>
            <person name="Ribeiro J.M."/>
        </authorList>
    </citation>
    <scope>NUCLEOTIDE SEQUENCE</scope>
</reference>
<keyword evidence="5 11" id="KW-0813">Transport</keyword>
<dbReference type="InterPro" id="IPR034294">
    <property type="entry name" value="Aquaporin_transptr"/>
</dbReference>
<accession>A0A1L8EI33</accession>
<organism evidence="13">
    <name type="scientific">Haematobia irritans</name>
    <name type="common">Horn fly</name>
    <name type="synonym">Conops irritans</name>
    <dbReference type="NCBI Taxonomy" id="7368"/>
    <lineage>
        <taxon>Eukaryota</taxon>
        <taxon>Metazoa</taxon>
        <taxon>Ecdysozoa</taxon>
        <taxon>Arthropoda</taxon>
        <taxon>Hexapoda</taxon>
        <taxon>Insecta</taxon>
        <taxon>Pterygota</taxon>
        <taxon>Neoptera</taxon>
        <taxon>Endopterygota</taxon>
        <taxon>Diptera</taxon>
        <taxon>Brachycera</taxon>
        <taxon>Muscomorpha</taxon>
        <taxon>Muscoidea</taxon>
        <taxon>Muscidae</taxon>
        <taxon>Haematobia</taxon>
    </lineage>
</organism>
<feature type="transmembrane region" description="Helical" evidence="12">
    <location>
        <begin position="174"/>
        <end position="196"/>
    </location>
</feature>
<comment type="function">
    <text evidence="10">Forms a water-specific channel.</text>
</comment>
<feature type="transmembrane region" description="Helical" evidence="12">
    <location>
        <begin position="141"/>
        <end position="162"/>
    </location>
</feature>
<evidence type="ECO:0000256" key="4">
    <source>
        <dbReference type="ARBA" id="ARBA00021615"/>
    </source>
</evidence>
<dbReference type="PRINTS" id="PR00783">
    <property type="entry name" value="MINTRINSICP"/>
</dbReference>
<evidence type="ECO:0000313" key="13">
    <source>
        <dbReference type="EMBL" id="JAV18269.1"/>
    </source>
</evidence>
<feature type="transmembrane region" description="Helical" evidence="12">
    <location>
        <begin position="26"/>
        <end position="48"/>
    </location>
</feature>
<dbReference type="GO" id="GO:0005886">
    <property type="term" value="C:plasma membrane"/>
    <property type="evidence" value="ECO:0007669"/>
    <property type="project" value="TreeGrafter"/>
</dbReference>
<feature type="transmembrane region" description="Helical" evidence="12">
    <location>
        <begin position="100"/>
        <end position="121"/>
    </location>
</feature>
<evidence type="ECO:0000256" key="10">
    <source>
        <dbReference type="ARBA" id="ARBA00056455"/>
    </source>
</evidence>
<comment type="similarity">
    <text evidence="2 11">Belongs to the MIP/aquaporin (TC 1.A.8) family.</text>
</comment>
<dbReference type="InterPro" id="IPR000425">
    <property type="entry name" value="MIP"/>
</dbReference>
<evidence type="ECO:0000256" key="2">
    <source>
        <dbReference type="ARBA" id="ARBA00006175"/>
    </source>
</evidence>
<comment type="subcellular location">
    <subcellularLocation>
        <location evidence="1">Membrane</location>
        <topology evidence="1">Multi-pass membrane protein</topology>
    </subcellularLocation>
</comment>
<feature type="transmembrane region" description="Helical" evidence="12">
    <location>
        <begin position="216"/>
        <end position="236"/>
    </location>
</feature>
<dbReference type="InterPro" id="IPR023271">
    <property type="entry name" value="Aquaporin-like"/>
</dbReference>
<evidence type="ECO:0000256" key="8">
    <source>
        <dbReference type="ARBA" id="ARBA00022989"/>
    </source>
</evidence>
<comment type="subunit">
    <text evidence="3">Homotetramer.</text>
</comment>
<name>A0A1L8EI33_HAEIR</name>
<keyword evidence="6 11" id="KW-0812">Transmembrane</keyword>
<dbReference type="GO" id="GO:0015250">
    <property type="term" value="F:water channel activity"/>
    <property type="evidence" value="ECO:0007669"/>
    <property type="project" value="UniProtKB-ARBA"/>
</dbReference>
<keyword evidence="9 12" id="KW-0472">Membrane</keyword>
<evidence type="ECO:0000256" key="6">
    <source>
        <dbReference type="ARBA" id="ARBA00022692"/>
    </source>
</evidence>
<evidence type="ECO:0000256" key="3">
    <source>
        <dbReference type="ARBA" id="ARBA00011881"/>
    </source>
</evidence>
<dbReference type="Gene3D" id="1.20.1080.10">
    <property type="entry name" value="Glycerol uptake facilitator protein"/>
    <property type="match status" value="1"/>
</dbReference>
<dbReference type="GO" id="GO:0048878">
    <property type="term" value="P:chemical homeostasis"/>
    <property type="evidence" value="ECO:0007669"/>
    <property type="project" value="UniProtKB-ARBA"/>
</dbReference>
<evidence type="ECO:0000256" key="1">
    <source>
        <dbReference type="ARBA" id="ARBA00004141"/>
    </source>
</evidence>
<dbReference type="NCBIfam" id="TIGR00861">
    <property type="entry name" value="MIP"/>
    <property type="match status" value="1"/>
</dbReference>
<evidence type="ECO:0000256" key="9">
    <source>
        <dbReference type="ARBA" id="ARBA00023136"/>
    </source>
</evidence>
<dbReference type="Pfam" id="PF00230">
    <property type="entry name" value="MIP"/>
    <property type="match status" value="1"/>
</dbReference>
<evidence type="ECO:0000256" key="7">
    <source>
        <dbReference type="ARBA" id="ARBA00022737"/>
    </source>
</evidence>
<evidence type="ECO:0000256" key="12">
    <source>
        <dbReference type="SAM" id="Phobius"/>
    </source>
</evidence>
<dbReference type="SUPFAM" id="SSF81338">
    <property type="entry name" value="Aquaporin-like"/>
    <property type="match status" value="1"/>
</dbReference>
<sequence length="251" mass="26166">MVEKLDMSAVVGVKDITDNKKIWRQLMAELIGTFFLVVIGVGSCTGGSEWSPSIPQIAFTFGLTVATLAQAIGHISGCHINPAVTVGFLIVGEMSIIKSVLYIAVQCVGAIAGAAVIKVGVSEAVSGLDLGVSSFSSTLTVGQAVLIEALITFILVVVVKGVSDPGRTDIKGSAPLAVGLSIAAGHLCAIKLTGASMNPARSFGPAVVQNMWIDHWVYWVGPIVGAIVAALLYKFVFKVRKGDDEANSYDF</sequence>